<dbReference type="EMBL" id="RBNJ01000678">
    <property type="protein sequence ID" value="RUS34187.1"/>
    <property type="molecule type" value="Genomic_DNA"/>
</dbReference>
<protein>
    <submittedName>
        <fullName evidence="2">Uncharacterized protein</fullName>
    </submittedName>
</protein>
<proteinExistence type="predicted"/>
<evidence type="ECO:0000313" key="3">
    <source>
        <dbReference type="Proteomes" id="UP000274822"/>
    </source>
</evidence>
<keyword evidence="1" id="KW-0472">Membrane</keyword>
<evidence type="ECO:0000313" key="2">
    <source>
        <dbReference type="EMBL" id="RUS34187.1"/>
    </source>
</evidence>
<dbReference type="AlphaFoldDB" id="A0A433QWV3"/>
<comment type="caution">
    <text evidence="2">The sequence shown here is derived from an EMBL/GenBank/DDBJ whole genome shotgun (WGS) entry which is preliminary data.</text>
</comment>
<gene>
    <name evidence="2" type="ORF">BC938DRAFT_482019</name>
</gene>
<feature type="transmembrane region" description="Helical" evidence="1">
    <location>
        <begin position="36"/>
        <end position="58"/>
    </location>
</feature>
<dbReference type="Proteomes" id="UP000274822">
    <property type="component" value="Unassembled WGS sequence"/>
</dbReference>
<accession>A0A433QWV3</accession>
<organism evidence="2 3">
    <name type="scientific">Jimgerdemannia flammicorona</name>
    <dbReference type="NCBI Taxonomy" id="994334"/>
    <lineage>
        <taxon>Eukaryota</taxon>
        <taxon>Fungi</taxon>
        <taxon>Fungi incertae sedis</taxon>
        <taxon>Mucoromycota</taxon>
        <taxon>Mucoromycotina</taxon>
        <taxon>Endogonomycetes</taxon>
        <taxon>Endogonales</taxon>
        <taxon>Endogonaceae</taxon>
        <taxon>Jimgerdemannia</taxon>
    </lineage>
</organism>
<sequence length="418" mass="47333">IISYLRRPETFCAIIFAIALIAFYVYGFFFSSPYQFRLTAILVEALLIEAMLVWNGYLYQREKRLSLREITDRADTIMEALERSGMDMPQDTRIPFVPSLSTAKVIRDGIGRVFPTNLLVEGDVVEMLLGDTAPCRMKYLPPDTTTTTPPDTIPGTDCYLDPDQVFKPSFFGIPPPSGFLSQHTQLRGRHHFVLLDTPLERNLRAALCQERPATVIHNEANVLVSLFVYRLLWCVLAVALVINLLRFTLKDYLVNGHSNQGFEVLVVLPIYAILPLLPLSFPTLWIVARSYGNAKVLVLFEALQISKTEYADDDEVDEFDDEAPPPTKNVVLDSHTRSPSYLTYRIHYHRSRLVAVRVSADQVGQAIAHAVHEPPFPTVEQIVFPNVEDDITILEVAEDATRATGIRFEDQDWSQHLP</sequence>
<reference evidence="2 3" key="1">
    <citation type="journal article" date="2018" name="New Phytol.">
        <title>Phylogenomics of Endogonaceae and evolution of mycorrhizas within Mucoromycota.</title>
        <authorList>
            <person name="Chang Y."/>
            <person name="Desiro A."/>
            <person name="Na H."/>
            <person name="Sandor L."/>
            <person name="Lipzen A."/>
            <person name="Clum A."/>
            <person name="Barry K."/>
            <person name="Grigoriev I.V."/>
            <person name="Martin F.M."/>
            <person name="Stajich J.E."/>
            <person name="Smith M.E."/>
            <person name="Bonito G."/>
            <person name="Spatafora J.W."/>
        </authorList>
    </citation>
    <scope>NUCLEOTIDE SEQUENCE [LARGE SCALE GENOMIC DNA]</scope>
    <source>
        <strain evidence="2 3">AD002</strain>
    </source>
</reference>
<feature type="transmembrane region" description="Helical" evidence="1">
    <location>
        <begin position="12"/>
        <end position="30"/>
    </location>
</feature>
<dbReference type="PANTHER" id="PTHR13219">
    <property type="entry name" value="TRANSMEMBRANE PROTEIN 94"/>
    <property type="match status" value="1"/>
</dbReference>
<feature type="non-terminal residue" evidence="2">
    <location>
        <position position="1"/>
    </location>
</feature>
<keyword evidence="3" id="KW-1185">Reference proteome</keyword>
<dbReference type="PANTHER" id="PTHR13219:SF6">
    <property type="entry name" value="TRANSMEMBRANE PROTEIN 94"/>
    <property type="match status" value="1"/>
</dbReference>
<evidence type="ECO:0000256" key="1">
    <source>
        <dbReference type="SAM" id="Phobius"/>
    </source>
</evidence>
<dbReference type="InterPro" id="IPR039720">
    <property type="entry name" value="TMEM94"/>
</dbReference>
<feature type="transmembrane region" description="Helical" evidence="1">
    <location>
        <begin position="265"/>
        <end position="287"/>
    </location>
</feature>
<name>A0A433QWV3_9FUNG</name>
<keyword evidence="1" id="KW-1133">Transmembrane helix</keyword>
<keyword evidence="1" id="KW-0812">Transmembrane</keyword>
<feature type="transmembrane region" description="Helical" evidence="1">
    <location>
        <begin position="227"/>
        <end position="245"/>
    </location>
</feature>